<dbReference type="SUPFAM" id="SSF56349">
    <property type="entry name" value="DNA breaking-rejoining enzymes"/>
    <property type="match status" value="1"/>
</dbReference>
<evidence type="ECO:0000256" key="3">
    <source>
        <dbReference type="ARBA" id="ARBA00022908"/>
    </source>
</evidence>
<evidence type="ECO:0000256" key="6">
    <source>
        <dbReference type="PROSITE-ProRule" id="PRU01248"/>
    </source>
</evidence>
<reference evidence="9 10" key="1">
    <citation type="submission" date="2016-10" db="EMBL/GenBank/DDBJ databases">
        <authorList>
            <person name="de Groot N.N."/>
        </authorList>
    </citation>
    <scope>NUCLEOTIDE SEQUENCE [LARGE SCALE GENOMIC DNA]</scope>
    <source>
        <strain evidence="9 10">KH2T6</strain>
    </source>
</reference>
<dbReference type="OrthoDB" id="1818781at2"/>
<dbReference type="Gene3D" id="1.10.443.10">
    <property type="entry name" value="Intergrase catalytic core"/>
    <property type="match status" value="1"/>
</dbReference>
<dbReference type="GO" id="GO:0006310">
    <property type="term" value="P:DNA recombination"/>
    <property type="evidence" value="ECO:0007669"/>
    <property type="project" value="UniProtKB-KW"/>
</dbReference>
<organism evidence="9 10">
    <name type="scientific">Ruminococcus albus</name>
    <dbReference type="NCBI Taxonomy" id="1264"/>
    <lineage>
        <taxon>Bacteria</taxon>
        <taxon>Bacillati</taxon>
        <taxon>Bacillota</taxon>
        <taxon>Clostridia</taxon>
        <taxon>Eubacteriales</taxon>
        <taxon>Oscillospiraceae</taxon>
        <taxon>Ruminococcus</taxon>
    </lineage>
</organism>
<dbReference type="InterPro" id="IPR010998">
    <property type="entry name" value="Integrase_recombinase_N"/>
</dbReference>
<evidence type="ECO:0000313" key="10">
    <source>
        <dbReference type="Proteomes" id="UP000186015"/>
    </source>
</evidence>
<dbReference type="Gene3D" id="1.10.150.130">
    <property type="match status" value="1"/>
</dbReference>
<dbReference type="Pfam" id="PF00589">
    <property type="entry name" value="Phage_integrase"/>
    <property type="match status" value="1"/>
</dbReference>
<dbReference type="InterPro" id="IPR004107">
    <property type="entry name" value="Integrase_SAM-like_N"/>
</dbReference>
<evidence type="ECO:0000256" key="5">
    <source>
        <dbReference type="ARBA" id="ARBA00023172"/>
    </source>
</evidence>
<dbReference type="Proteomes" id="UP000186015">
    <property type="component" value="Unassembled WGS sequence"/>
</dbReference>
<keyword evidence="4 6" id="KW-0238">DNA-binding</keyword>
<protein>
    <submittedName>
        <fullName evidence="9">Site-specific recombinase XerD</fullName>
    </submittedName>
</protein>
<evidence type="ECO:0000256" key="1">
    <source>
        <dbReference type="ARBA" id="ARBA00003283"/>
    </source>
</evidence>
<dbReference type="PROSITE" id="PS51898">
    <property type="entry name" value="TYR_RECOMBINASE"/>
    <property type="match status" value="1"/>
</dbReference>
<proteinExistence type="inferred from homology"/>
<feature type="domain" description="Core-binding (CB)" evidence="8">
    <location>
        <begin position="67"/>
        <end position="157"/>
    </location>
</feature>
<comment type="function">
    <text evidence="1">Site-specific tyrosine recombinase, which acts by catalyzing the cutting and rejoining of the recombining DNA molecules.</text>
</comment>
<dbReference type="InterPro" id="IPR050090">
    <property type="entry name" value="Tyrosine_recombinase_XerCD"/>
</dbReference>
<evidence type="ECO:0000259" key="7">
    <source>
        <dbReference type="PROSITE" id="PS51898"/>
    </source>
</evidence>
<dbReference type="AlphaFoldDB" id="A0A1H7LH66"/>
<dbReference type="InterPro" id="IPR044068">
    <property type="entry name" value="CB"/>
</dbReference>
<dbReference type="PANTHER" id="PTHR30349:SF64">
    <property type="entry name" value="PROPHAGE INTEGRASE INTD-RELATED"/>
    <property type="match status" value="1"/>
</dbReference>
<dbReference type="InterPro" id="IPR011010">
    <property type="entry name" value="DNA_brk_join_enz"/>
</dbReference>
<dbReference type="InterPro" id="IPR002104">
    <property type="entry name" value="Integrase_catalytic"/>
</dbReference>
<comment type="similarity">
    <text evidence="2">Belongs to the 'phage' integrase family.</text>
</comment>
<dbReference type="CDD" id="cd01189">
    <property type="entry name" value="INT_ICEBs1_C_like"/>
    <property type="match status" value="1"/>
</dbReference>
<gene>
    <name evidence="9" type="ORF">SAMN05216469_1097</name>
</gene>
<dbReference type="PROSITE" id="PS51900">
    <property type="entry name" value="CB"/>
    <property type="match status" value="1"/>
</dbReference>
<evidence type="ECO:0000313" key="9">
    <source>
        <dbReference type="EMBL" id="SEK97717.1"/>
    </source>
</evidence>
<dbReference type="GO" id="GO:0015074">
    <property type="term" value="P:DNA integration"/>
    <property type="evidence" value="ECO:0007669"/>
    <property type="project" value="UniProtKB-KW"/>
</dbReference>
<dbReference type="PANTHER" id="PTHR30349">
    <property type="entry name" value="PHAGE INTEGRASE-RELATED"/>
    <property type="match status" value="1"/>
</dbReference>
<name>A0A1H7LH66_RUMAL</name>
<feature type="domain" description="Tyr recombinase" evidence="7">
    <location>
        <begin position="178"/>
        <end position="381"/>
    </location>
</feature>
<dbReference type="Pfam" id="PF14659">
    <property type="entry name" value="Phage_int_SAM_3"/>
    <property type="match status" value="1"/>
</dbReference>
<dbReference type="RefSeq" id="WP_074833630.1">
    <property type="nucleotide sequence ID" value="NZ_FOAT01000009.1"/>
</dbReference>
<evidence type="ECO:0000259" key="8">
    <source>
        <dbReference type="PROSITE" id="PS51900"/>
    </source>
</evidence>
<dbReference type="EMBL" id="FOAT01000009">
    <property type="protein sequence ID" value="SEK97717.1"/>
    <property type="molecule type" value="Genomic_DNA"/>
</dbReference>
<sequence length="393" mass="45022">MATIKKRGNSYLIRVSCGYDINGNHKEQSMTWKPDEGMTKKQIEKELNRQAVMFEESVNHGFKTSAMKFQELAEEWFENYAKNALRSTTYERMLQLTHRVYPAIGHLRIDKITARHLQGFVNSLAKEGANEKTGKPLAPKTIRHNLSFISDVFSYAVRMDLVSDNPCRKVTIPKGEVKEKPIYSQEEIAQLLTAINGEDTKYRAFFYLIAYSGFRRSEMLGLEWKDIDFKNNIISIKRTSNYTSERGIYTDTTKTKRSKRVLKISPYIMGILKELKDEQDEEALRLGDKWVESDRLFVKWNGEPMNNQTPYGWLKEFCEKNDMPFYGIHSFRHFAASALISSGLDVVTVSGALGHCNSGTTLNIYSHMFQTAQARVAQAMDGAFSFLPQDSTS</sequence>
<evidence type="ECO:0000256" key="2">
    <source>
        <dbReference type="ARBA" id="ARBA00008857"/>
    </source>
</evidence>
<accession>A0A1H7LH66</accession>
<dbReference type="GO" id="GO:0003677">
    <property type="term" value="F:DNA binding"/>
    <property type="evidence" value="ECO:0007669"/>
    <property type="project" value="UniProtKB-UniRule"/>
</dbReference>
<keyword evidence="3" id="KW-0229">DNA integration</keyword>
<keyword evidence="5" id="KW-0233">DNA recombination</keyword>
<dbReference type="InterPro" id="IPR013762">
    <property type="entry name" value="Integrase-like_cat_sf"/>
</dbReference>
<evidence type="ECO:0000256" key="4">
    <source>
        <dbReference type="ARBA" id="ARBA00023125"/>
    </source>
</evidence>